<evidence type="ECO:0000313" key="2">
    <source>
        <dbReference type="Proteomes" id="UP001017257"/>
    </source>
</evidence>
<dbReference type="EMBL" id="CP102845">
    <property type="protein sequence ID" value="UVF20674.1"/>
    <property type="molecule type" value="Genomic_DNA"/>
</dbReference>
<reference evidence="1" key="1">
    <citation type="submission" date="2022-08" db="EMBL/GenBank/DDBJ databases">
        <title>Microvirga terrae sp. nov., isolated from soil.</title>
        <authorList>
            <person name="Kim K.H."/>
            <person name="Seo Y.L."/>
            <person name="Kim J.M."/>
            <person name="Lee J.K."/>
            <person name="Han D.M."/>
            <person name="Jeon C.O."/>
        </authorList>
    </citation>
    <scope>NUCLEOTIDE SEQUENCE</scope>
    <source>
        <strain evidence="1">R24</strain>
    </source>
</reference>
<organism evidence="1 2">
    <name type="scientific">Microvirga terrae</name>
    <dbReference type="NCBI Taxonomy" id="2740529"/>
    <lineage>
        <taxon>Bacteria</taxon>
        <taxon>Pseudomonadati</taxon>
        <taxon>Pseudomonadota</taxon>
        <taxon>Alphaproteobacteria</taxon>
        <taxon>Hyphomicrobiales</taxon>
        <taxon>Methylobacteriaceae</taxon>
        <taxon>Microvirga</taxon>
    </lineage>
</organism>
<gene>
    <name evidence="1" type="ORF">HPT29_005975</name>
</gene>
<sequence length="113" mass="12200">MGLAAALEVQRGGHKVILIEPGQPGGSQSATYGNGAWLSPGAVMLISVPGLWKKVPGFLLDPTGPFVIRWRHRPELLPWLWRFVMAGRTWTQINRCGTIAFSCAAVRSSAMSG</sequence>
<dbReference type="SUPFAM" id="SSF51905">
    <property type="entry name" value="FAD/NAD(P)-binding domain"/>
    <property type="match status" value="1"/>
</dbReference>
<dbReference type="RefSeq" id="WP_173946357.1">
    <property type="nucleotide sequence ID" value="NZ_CP102845.1"/>
</dbReference>
<protein>
    <recommendedName>
        <fullName evidence="3">FAD-dependent oxidoreductase</fullName>
    </recommendedName>
</protein>
<dbReference type="Proteomes" id="UP001017257">
    <property type="component" value="Chromosome"/>
</dbReference>
<keyword evidence="2" id="KW-1185">Reference proteome</keyword>
<name>A0ABY5RWM1_9HYPH</name>
<accession>A0ABY5RWM1</accession>
<evidence type="ECO:0008006" key="3">
    <source>
        <dbReference type="Google" id="ProtNLM"/>
    </source>
</evidence>
<evidence type="ECO:0000313" key="1">
    <source>
        <dbReference type="EMBL" id="UVF20674.1"/>
    </source>
</evidence>
<dbReference type="InterPro" id="IPR036188">
    <property type="entry name" value="FAD/NAD-bd_sf"/>
</dbReference>
<proteinExistence type="predicted"/>